<name>A0A2W2F323_9ACTN</name>
<dbReference type="Gene3D" id="2.130.10.10">
    <property type="entry name" value="YVTN repeat-like/Quinoprotein amine dehydrogenase"/>
    <property type="match status" value="1"/>
</dbReference>
<evidence type="ECO:0000313" key="3">
    <source>
        <dbReference type="EMBL" id="PZG29771.1"/>
    </source>
</evidence>
<evidence type="ECO:0000256" key="1">
    <source>
        <dbReference type="ARBA" id="ARBA00005564"/>
    </source>
</evidence>
<feature type="region of interest" description="Disordered" evidence="2">
    <location>
        <begin position="133"/>
        <end position="154"/>
    </location>
</feature>
<dbReference type="PANTHER" id="PTHR30344:SF1">
    <property type="entry name" value="6-PHOSPHOGLUCONOLACTONASE"/>
    <property type="match status" value="1"/>
</dbReference>
<dbReference type="InterPro" id="IPR011964">
    <property type="entry name" value="YVTN_b-propeller_repeat"/>
</dbReference>
<dbReference type="NCBIfam" id="TIGR02276">
    <property type="entry name" value="beta_rpt_yvtn"/>
    <property type="match status" value="1"/>
</dbReference>
<evidence type="ECO:0000256" key="2">
    <source>
        <dbReference type="SAM" id="MobiDB-lite"/>
    </source>
</evidence>
<dbReference type="EMBL" id="POUA01000366">
    <property type="protein sequence ID" value="PZG29771.1"/>
    <property type="molecule type" value="Genomic_DNA"/>
</dbReference>
<comment type="similarity">
    <text evidence="1">Belongs to the cycloisomerase 2 family.</text>
</comment>
<dbReference type="PANTHER" id="PTHR30344">
    <property type="entry name" value="6-PHOSPHOGLUCONOLACTONASE-RELATED"/>
    <property type="match status" value="1"/>
</dbReference>
<reference evidence="3 4" key="1">
    <citation type="submission" date="2018-01" db="EMBL/GenBank/DDBJ databases">
        <title>Draft genome sequence of Sphaerisporangium sp. 7K107.</title>
        <authorList>
            <person name="Sahin N."/>
            <person name="Saygin H."/>
            <person name="Ay H."/>
        </authorList>
    </citation>
    <scope>NUCLEOTIDE SEQUENCE [LARGE SCALE GENOMIC DNA]</scope>
    <source>
        <strain evidence="3 4">7K107</strain>
    </source>
</reference>
<dbReference type="Proteomes" id="UP000248544">
    <property type="component" value="Unassembled WGS sequence"/>
</dbReference>
<dbReference type="InterPro" id="IPR015943">
    <property type="entry name" value="WD40/YVTN_repeat-like_dom_sf"/>
</dbReference>
<dbReference type="RefSeq" id="WP_111171050.1">
    <property type="nucleotide sequence ID" value="NZ_POUA01000366.1"/>
</dbReference>
<evidence type="ECO:0000313" key="4">
    <source>
        <dbReference type="Proteomes" id="UP000248544"/>
    </source>
</evidence>
<dbReference type="InterPro" id="IPR019405">
    <property type="entry name" value="Lactonase_7-beta_prop"/>
</dbReference>
<comment type="caution">
    <text evidence="3">The sequence shown here is derived from an EMBL/GenBank/DDBJ whole genome shotgun (WGS) entry which is preliminary data.</text>
</comment>
<proteinExistence type="inferred from homology"/>
<dbReference type="AlphaFoldDB" id="A0A2W2F323"/>
<gene>
    <name evidence="3" type="ORF">C1I98_31675</name>
</gene>
<keyword evidence="4" id="KW-1185">Reference proteome</keyword>
<dbReference type="InterPro" id="IPR050282">
    <property type="entry name" value="Cycloisomerase_2"/>
</dbReference>
<dbReference type="InterPro" id="IPR011048">
    <property type="entry name" value="Haem_d1_sf"/>
</dbReference>
<organism evidence="3 4">
    <name type="scientific">Spongiactinospora gelatinilytica</name>
    <dbReference type="NCBI Taxonomy" id="2666298"/>
    <lineage>
        <taxon>Bacteria</taxon>
        <taxon>Bacillati</taxon>
        <taxon>Actinomycetota</taxon>
        <taxon>Actinomycetes</taxon>
        <taxon>Streptosporangiales</taxon>
        <taxon>Streptosporangiaceae</taxon>
        <taxon>Spongiactinospora</taxon>
    </lineage>
</organism>
<dbReference type="GO" id="GO:0017057">
    <property type="term" value="F:6-phosphogluconolactonase activity"/>
    <property type="evidence" value="ECO:0007669"/>
    <property type="project" value="TreeGrafter"/>
</dbReference>
<dbReference type="SUPFAM" id="SSF51004">
    <property type="entry name" value="C-terminal (heme d1) domain of cytochrome cd1-nitrite reductase"/>
    <property type="match status" value="1"/>
</dbReference>
<dbReference type="Pfam" id="PF10282">
    <property type="entry name" value="Lactonase"/>
    <property type="match status" value="1"/>
</dbReference>
<accession>A0A2W2F323</accession>
<protein>
    <submittedName>
        <fullName evidence="3">3-carboxymuconate cyclase</fullName>
    </submittedName>
</protein>
<sequence>MATTRLIYIGGYTPDSGGAGPGITTVRMEHDGRLTAVAETAASGPSFVAAHPTLPVLYAVGETGEGTVTAFTRHPDGRLTEIGRRPSGGDSPCHVAVDPHGSWLAVANYGDGVLGVQRLDEFGRMAGPLKSFPGDGSGPDAGRQAGPHAHQAVFGPDGALYVPDLGADEVRRYLVDDNVRPHPDGPVHVAPGTGPRHLAHSAGRWYLAGELDGTVSMYDRQWREAARVPASRSPEPNAPSHIEVSPDGRLVYVANRGPDTVTVLDAGDLSHIDEVPSGCAWPRHFALVGDRLYVVGQNSGDIAMLPTKSGIPQSAATAFTVATPSCILAPADL</sequence>